<dbReference type="Proteomes" id="UP000281406">
    <property type="component" value="Unassembled WGS sequence"/>
</dbReference>
<dbReference type="OrthoDB" id="429145at2759"/>
<comment type="caution">
    <text evidence="10">The sequence shown here is derived from an EMBL/GenBank/DDBJ whole genome shotgun (WGS) entry which is preliminary data.</text>
</comment>
<protein>
    <recommendedName>
        <fullName evidence="2 7">Carbonic anhydrase</fullName>
        <ecNumber evidence="2 7">4.2.1.1</ecNumber>
    </recommendedName>
</protein>
<feature type="compositionally biased region" description="Low complexity" evidence="8">
    <location>
        <begin position="874"/>
        <end position="991"/>
    </location>
</feature>
<dbReference type="Pfam" id="PF00194">
    <property type="entry name" value="Carb_anhydrase"/>
    <property type="match status" value="4"/>
</dbReference>
<feature type="domain" description="Alpha-carbonic anhydrase" evidence="9">
    <location>
        <begin position="1"/>
        <end position="257"/>
    </location>
</feature>
<feature type="domain" description="Alpha-carbonic anhydrase" evidence="9">
    <location>
        <begin position="610"/>
        <end position="870"/>
    </location>
</feature>
<evidence type="ECO:0000256" key="7">
    <source>
        <dbReference type="RuleBase" id="RU367011"/>
    </source>
</evidence>
<dbReference type="PROSITE" id="PS00162">
    <property type="entry name" value="ALPHA_CA_1"/>
    <property type="match status" value="3"/>
</dbReference>
<keyword evidence="3 7" id="KW-0479">Metal-binding</keyword>
<comment type="cofactor">
    <cofactor evidence="7">
        <name>Zn(2+)</name>
        <dbReference type="ChEBI" id="CHEBI:29105"/>
    </cofactor>
</comment>
<dbReference type="PANTHER" id="PTHR18952:SF200">
    <property type="entry name" value="CARBONIC ANHYDRASE"/>
    <property type="match status" value="1"/>
</dbReference>
<dbReference type="EC" id="4.2.1.1" evidence="2 7"/>
<keyword evidence="11" id="KW-1185">Reference proteome</keyword>
<dbReference type="PRINTS" id="PR01217">
    <property type="entry name" value="PRICHEXTENSN"/>
</dbReference>
<dbReference type="FunFam" id="3.10.200.10:FF:000003">
    <property type="entry name" value="Carbonic anhydrase 12"/>
    <property type="match status" value="2"/>
</dbReference>
<dbReference type="InterPro" id="IPR023561">
    <property type="entry name" value="Carbonic_anhydrase_a-class"/>
</dbReference>
<evidence type="ECO:0000313" key="10">
    <source>
        <dbReference type="EMBL" id="ROL48628.1"/>
    </source>
</evidence>
<dbReference type="PROSITE" id="PS51144">
    <property type="entry name" value="ALPHA_CA_2"/>
    <property type="match status" value="3"/>
</dbReference>
<evidence type="ECO:0000259" key="9">
    <source>
        <dbReference type="PROSITE" id="PS51144"/>
    </source>
</evidence>
<gene>
    <name evidence="10" type="ORF">DPX16_7564</name>
</gene>
<dbReference type="GO" id="GO:0004089">
    <property type="term" value="F:carbonate dehydratase activity"/>
    <property type="evidence" value="ECO:0007669"/>
    <property type="project" value="UniProtKB-UniRule"/>
</dbReference>
<feature type="region of interest" description="Disordered" evidence="8">
    <location>
        <begin position="866"/>
        <end position="995"/>
    </location>
</feature>
<dbReference type="InterPro" id="IPR036398">
    <property type="entry name" value="CA_dom_sf"/>
</dbReference>
<reference evidence="10 11" key="1">
    <citation type="submission" date="2018-10" db="EMBL/GenBank/DDBJ databases">
        <title>Genome assembly for a Yunnan-Guizhou Plateau 3E fish, Anabarilius grahami (Regan), and its evolutionary and genetic applications.</title>
        <authorList>
            <person name="Jiang W."/>
        </authorList>
    </citation>
    <scope>NUCLEOTIDE SEQUENCE [LARGE SCALE GENOMIC DNA]</scope>
    <source>
        <strain evidence="10">AG-KIZ</strain>
        <tissue evidence="10">Muscle</tissue>
    </source>
</reference>
<evidence type="ECO:0000313" key="11">
    <source>
        <dbReference type="Proteomes" id="UP000281406"/>
    </source>
</evidence>
<accession>A0A3N0YSE6</accession>
<keyword evidence="5" id="KW-0325">Glycoprotein</keyword>
<sequence>DSTRWPTIAPQFCNGSKQSPINILTASVQGNPNLTSFTFTGFDDNSTFLNIQNSGFSVVANLNSSKVAVQGGDLPGLYNATKVSIHWGNGSSSPGSEHTVDGKQYPMELQILSVHSKYNGSVSAALAANDSTGLAVFSFFIEGTQQNQTNFWVKLTDILANISKPDDQIPIMIPVALNSLLEGVNRTQYYRYQGSLTTPNCTEVVIWTVFKQPINVSQSLINRFSTSVNFKAEGTVLMTNNFRGVQPLNGRNVTSQVMNAWFMTFLAACLSSVSYSAPTSVVKVTLDHKRMHVEGGDLPGSFASTEFHLHWGNGSAMSGSEHTVDGKRYPMELHIVNKVEHNGSTQQVYGSFMKCDITWPIIAEKDCNGTQQSPINILTANVQANANLTSFNFTGYDDKTTLTEIKNTGRTIKVTLDHKRMHVEGEDLPGSFASTEFHLHWGNGSAMSGSEHTVDGKRYPMELHIANKVEHNGSTWLAALNFFIEATNDTGKPESWKTLTSYLEQIANAGKTQAAKVPHRTCFLFGDKACITQYISMDDLLPGVDRTKYYRYLGSLTTPNCKGVVWTIFKDPVKVSQDLIDLFSKRVYVNTATNSPLMVDTFRGVQPFNGRIVSSQVAGYVTWPTIASKDCNGTQQSPIDIITANVQANASLTSFNFTGYDDKTTLTEIKNTGRTIKVTLDHKRMHVEGGDLPGSFASTEFHLHWGNGSAMPGSEHSVDGKRYPMELHIINKAERNGSMTGHPELAVLGIFIEASNDIGKPMSWKNLTSYLQKIANAGDDERIYHNISMDDLLPGVDRTKYYRYIGSLTTPNCTEGVVWTIFKDSFKVSQDLIDLFTTTVYINKTTNSPLMTNTFRGVQPINGRVVTSQVPGNKTTGLHTPTRLTLTTKPTTPSTSKPTKPLTSKPTKPLTSKPTKPSTSKPTKPLTSKPTKPSTSKAAKPLTSKAAKPSTSKAAKPSTSKAAKPSTSKAAKPSTPKAAKPSTAKPTSSATNPPQALVCPLVSLVLLYCILPLF</sequence>
<name>A0A3N0YSE6_ANAGA</name>
<feature type="domain" description="Alpha-carbonic anhydrase" evidence="9">
    <location>
        <begin position="345"/>
        <end position="609"/>
    </location>
</feature>
<dbReference type="SMART" id="SM01057">
    <property type="entry name" value="Carb_anhydrase"/>
    <property type="match status" value="3"/>
</dbReference>
<organism evidence="10 11">
    <name type="scientific">Anabarilius grahami</name>
    <name type="common">Kanglang fish</name>
    <name type="synonym">Barilius grahami</name>
    <dbReference type="NCBI Taxonomy" id="495550"/>
    <lineage>
        <taxon>Eukaryota</taxon>
        <taxon>Metazoa</taxon>
        <taxon>Chordata</taxon>
        <taxon>Craniata</taxon>
        <taxon>Vertebrata</taxon>
        <taxon>Euteleostomi</taxon>
        <taxon>Actinopterygii</taxon>
        <taxon>Neopterygii</taxon>
        <taxon>Teleostei</taxon>
        <taxon>Ostariophysi</taxon>
        <taxon>Cypriniformes</taxon>
        <taxon>Xenocyprididae</taxon>
        <taxon>Xenocypridinae</taxon>
        <taxon>Xenocypridinae incertae sedis</taxon>
        <taxon>Anabarilius</taxon>
    </lineage>
</organism>
<evidence type="ECO:0000256" key="1">
    <source>
        <dbReference type="ARBA" id="ARBA00010718"/>
    </source>
</evidence>
<comment type="function">
    <text evidence="7">Reversible hydration of carbon dioxide.</text>
</comment>
<dbReference type="AlphaFoldDB" id="A0A3N0YSE6"/>
<keyword evidence="4 7" id="KW-0862">Zinc</keyword>
<evidence type="ECO:0000256" key="6">
    <source>
        <dbReference type="ARBA" id="ARBA00023239"/>
    </source>
</evidence>
<comment type="catalytic activity">
    <reaction evidence="7">
        <text>hydrogencarbonate + H(+) = CO2 + H2O</text>
        <dbReference type="Rhea" id="RHEA:10748"/>
        <dbReference type="ChEBI" id="CHEBI:15377"/>
        <dbReference type="ChEBI" id="CHEBI:15378"/>
        <dbReference type="ChEBI" id="CHEBI:16526"/>
        <dbReference type="ChEBI" id="CHEBI:17544"/>
        <dbReference type="EC" id="4.2.1.1"/>
    </reaction>
</comment>
<evidence type="ECO:0000256" key="4">
    <source>
        <dbReference type="ARBA" id="ARBA00022833"/>
    </source>
</evidence>
<dbReference type="EMBL" id="RJVU01028973">
    <property type="protein sequence ID" value="ROL48628.1"/>
    <property type="molecule type" value="Genomic_DNA"/>
</dbReference>
<dbReference type="InterPro" id="IPR001148">
    <property type="entry name" value="CA_dom"/>
</dbReference>
<proteinExistence type="inferred from homology"/>
<dbReference type="PANTHER" id="PTHR18952">
    <property type="entry name" value="CARBONIC ANHYDRASE"/>
    <property type="match status" value="1"/>
</dbReference>
<evidence type="ECO:0000256" key="3">
    <source>
        <dbReference type="ARBA" id="ARBA00022723"/>
    </source>
</evidence>
<evidence type="ECO:0000256" key="2">
    <source>
        <dbReference type="ARBA" id="ARBA00012925"/>
    </source>
</evidence>
<dbReference type="GO" id="GO:0005886">
    <property type="term" value="C:plasma membrane"/>
    <property type="evidence" value="ECO:0007669"/>
    <property type="project" value="TreeGrafter"/>
</dbReference>
<dbReference type="Gene3D" id="3.10.200.10">
    <property type="entry name" value="Alpha carbonic anhydrase"/>
    <property type="match status" value="4"/>
</dbReference>
<keyword evidence="6 7" id="KW-0456">Lyase</keyword>
<evidence type="ECO:0000256" key="5">
    <source>
        <dbReference type="ARBA" id="ARBA00023180"/>
    </source>
</evidence>
<dbReference type="SUPFAM" id="SSF51069">
    <property type="entry name" value="Carbonic anhydrase"/>
    <property type="match status" value="4"/>
</dbReference>
<dbReference type="GO" id="GO:0008270">
    <property type="term" value="F:zinc ion binding"/>
    <property type="evidence" value="ECO:0007669"/>
    <property type="project" value="UniProtKB-UniRule"/>
</dbReference>
<evidence type="ECO:0000256" key="8">
    <source>
        <dbReference type="SAM" id="MobiDB-lite"/>
    </source>
</evidence>
<dbReference type="InterPro" id="IPR018338">
    <property type="entry name" value="Carbonic_anhydrase_a-class_CS"/>
</dbReference>
<feature type="non-terminal residue" evidence="10">
    <location>
        <position position="1"/>
    </location>
</feature>
<comment type="similarity">
    <text evidence="1 7">Belongs to the alpha-carbonic anhydrase family.</text>
</comment>